<dbReference type="RefSeq" id="WP_135121200.1">
    <property type="nucleotide sequence ID" value="NZ_SPQZ01000006.1"/>
</dbReference>
<feature type="transmembrane region" description="Helical" evidence="2">
    <location>
        <begin position="132"/>
        <end position="153"/>
    </location>
</feature>
<reference evidence="4 5" key="1">
    <citation type="journal article" date="2018" name="J. Microbiol.">
        <title>Leifsonia flava sp. nov., a novel actinobacterium isolated from the rhizosphere of Aquilegia viridiflora.</title>
        <authorList>
            <person name="Cai Y."/>
            <person name="Tao W.Z."/>
            <person name="Ma Y.J."/>
            <person name="Cheng J."/>
            <person name="Zhang M.Y."/>
            <person name="Zhang Y.X."/>
        </authorList>
    </citation>
    <scope>NUCLEOTIDE SEQUENCE [LARGE SCALE GENOMIC DNA]</scope>
    <source>
        <strain evidence="4 5">SYP-B2174</strain>
    </source>
</reference>
<dbReference type="InterPro" id="IPR006685">
    <property type="entry name" value="MscS_channel_2nd"/>
</dbReference>
<dbReference type="PANTHER" id="PTHR30566:SF25">
    <property type="entry name" value="INNER MEMBRANE PROTEIN"/>
    <property type="match status" value="1"/>
</dbReference>
<organism evidence="4 5">
    <name type="scientific">Orlajensenia leifsoniae</name>
    <dbReference type="NCBI Taxonomy" id="2561933"/>
    <lineage>
        <taxon>Bacteria</taxon>
        <taxon>Bacillati</taxon>
        <taxon>Actinomycetota</taxon>
        <taxon>Actinomycetes</taxon>
        <taxon>Micrococcales</taxon>
        <taxon>Microbacteriaceae</taxon>
        <taxon>Orlajensenia</taxon>
    </lineage>
</organism>
<evidence type="ECO:0000313" key="5">
    <source>
        <dbReference type="Proteomes" id="UP000298127"/>
    </source>
</evidence>
<accession>A0A4Y9QRW7</accession>
<dbReference type="Proteomes" id="UP000298127">
    <property type="component" value="Unassembled WGS sequence"/>
</dbReference>
<dbReference type="AlphaFoldDB" id="A0A4Y9QRW7"/>
<keyword evidence="2" id="KW-1133">Transmembrane helix</keyword>
<feature type="domain" description="Mechanosensitive ion channel MscS" evidence="3">
    <location>
        <begin position="181"/>
        <end position="247"/>
    </location>
</feature>
<keyword evidence="5" id="KW-1185">Reference proteome</keyword>
<comment type="caution">
    <text evidence="4">The sequence shown here is derived from an EMBL/GenBank/DDBJ whole genome shotgun (WGS) entry which is preliminary data.</text>
</comment>
<protein>
    <submittedName>
        <fullName evidence="4">Mechanosensitive ion channel</fullName>
    </submittedName>
</protein>
<dbReference type="GO" id="GO:0055085">
    <property type="term" value="P:transmembrane transport"/>
    <property type="evidence" value="ECO:0007669"/>
    <property type="project" value="InterPro"/>
</dbReference>
<dbReference type="SUPFAM" id="SSF50182">
    <property type="entry name" value="Sm-like ribonucleoproteins"/>
    <property type="match status" value="1"/>
</dbReference>
<proteinExistence type="predicted"/>
<sequence>MLDGFEWHSWLGFGVAVVIAAIAALVISAIARQIARAVGRHKEWPRILLKRARWPFRLLLFIAGLWIVLVATLDESEVRAGFEHLLLIAMIVVGSWFVCELALFGMDLSTARYRIDVADNKVARRVRTQIAILRRLVVVIAVVVAIGGVLLSFPEVRLVGASVLASAGLLSVVAGLAAQSTLANLFAGIQLAFSEAIRVDDVVVVEGEWGKIGEITLSYVVVNLWDERNLVLPCTYFTTQPFQNWTREGSALLGSVELDLDWRIAPSLMREQLAASLERTELWDQRASVLQVTDAVGGFVRVRILVTAADAPTLFDLRCYVREEMVTWVQTQHPTSIPHQRVLVDPVAVDATPDAASARPEKKSSRKHEPEPEPFVDVPSPHTGEQSNLFSGSPEAEERASMFTSAIPIQTGASDQEVEETLDRDGA</sequence>
<feature type="region of interest" description="Disordered" evidence="1">
    <location>
        <begin position="352"/>
        <end position="427"/>
    </location>
</feature>
<name>A0A4Y9QRW7_9MICO</name>
<feature type="compositionally biased region" description="Basic and acidic residues" evidence="1">
    <location>
        <begin position="359"/>
        <end position="371"/>
    </location>
</feature>
<feature type="transmembrane region" description="Helical" evidence="2">
    <location>
        <begin position="56"/>
        <end position="73"/>
    </location>
</feature>
<dbReference type="Pfam" id="PF00924">
    <property type="entry name" value="MS_channel_2nd"/>
    <property type="match status" value="1"/>
</dbReference>
<keyword evidence="2" id="KW-0812">Transmembrane</keyword>
<keyword evidence="2" id="KW-0472">Membrane</keyword>
<dbReference type="PANTHER" id="PTHR30566">
    <property type="entry name" value="YNAI-RELATED MECHANOSENSITIVE ION CHANNEL"/>
    <property type="match status" value="1"/>
</dbReference>
<feature type="compositionally biased region" description="Polar residues" evidence="1">
    <location>
        <begin position="402"/>
        <end position="414"/>
    </location>
</feature>
<evidence type="ECO:0000259" key="3">
    <source>
        <dbReference type="Pfam" id="PF00924"/>
    </source>
</evidence>
<dbReference type="InterPro" id="IPR010920">
    <property type="entry name" value="LSM_dom_sf"/>
</dbReference>
<dbReference type="EMBL" id="SPQZ01000006">
    <property type="protein sequence ID" value="TFV95251.1"/>
    <property type="molecule type" value="Genomic_DNA"/>
</dbReference>
<feature type="transmembrane region" description="Helical" evidence="2">
    <location>
        <begin position="12"/>
        <end position="35"/>
    </location>
</feature>
<feature type="transmembrane region" description="Helical" evidence="2">
    <location>
        <begin position="85"/>
        <end position="104"/>
    </location>
</feature>
<evidence type="ECO:0000256" key="2">
    <source>
        <dbReference type="SAM" id="Phobius"/>
    </source>
</evidence>
<evidence type="ECO:0000313" key="4">
    <source>
        <dbReference type="EMBL" id="TFV95251.1"/>
    </source>
</evidence>
<dbReference type="GO" id="GO:0016020">
    <property type="term" value="C:membrane"/>
    <property type="evidence" value="ECO:0007669"/>
    <property type="project" value="InterPro"/>
</dbReference>
<evidence type="ECO:0000256" key="1">
    <source>
        <dbReference type="SAM" id="MobiDB-lite"/>
    </source>
</evidence>
<gene>
    <name evidence="4" type="ORF">E4M00_14425</name>
</gene>
<dbReference type="Gene3D" id="1.10.287.1260">
    <property type="match status" value="1"/>
</dbReference>